<comment type="caution">
    <text evidence="2">The sequence shown here is derived from an EMBL/GenBank/DDBJ whole genome shotgun (WGS) entry which is preliminary data.</text>
</comment>
<dbReference type="InterPro" id="IPR001347">
    <property type="entry name" value="SIS_dom"/>
</dbReference>
<gene>
    <name evidence="2" type="ORF">C5C51_07235</name>
</gene>
<dbReference type="Pfam" id="PF13580">
    <property type="entry name" value="SIS_2"/>
    <property type="match status" value="1"/>
</dbReference>
<sequence length="243" mass="25416">MHRSPHRASLSNPFAIYSPGVTTGTLRSTRKRCDKEDIVTTQLPSAATASVIKRYLHDLSAVAERIDTDQVAAAFDHILEQLHNGRTVFLAGNGGSASAASHIASDWLEAARAASRSAGVVSLADNVATVTRIANDNSYDEIFSRQLESFGAPGDVLVLLSVSGCSQNLVTAANTARAAGYTVVSLLGAPGELAQLSDIAIVMGDGDFGLTEDLHVALGHALVRKMRGQPHVCAAAIIKDCAP</sequence>
<dbReference type="SUPFAM" id="SSF53697">
    <property type="entry name" value="SIS domain"/>
    <property type="match status" value="1"/>
</dbReference>
<dbReference type="PANTHER" id="PTHR30390">
    <property type="entry name" value="SEDOHEPTULOSE 7-PHOSPHATE ISOMERASE / DNAA INITIATOR-ASSOCIATING FACTOR FOR REPLICATION INITIATION"/>
    <property type="match status" value="1"/>
</dbReference>
<dbReference type="InterPro" id="IPR035461">
    <property type="entry name" value="GmhA/DiaA"/>
</dbReference>
<dbReference type="PANTHER" id="PTHR30390:SF8">
    <property type="entry name" value="SUGAR ISOMERASE (SIS)"/>
    <property type="match status" value="1"/>
</dbReference>
<feature type="domain" description="SIS" evidence="1">
    <location>
        <begin position="78"/>
        <end position="232"/>
    </location>
</feature>
<dbReference type="Proteomes" id="UP000237966">
    <property type="component" value="Unassembled WGS sequence"/>
</dbReference>
<dbReference type="GO" id="GO:0097367">
    <property type="term" value="F:carbohydrate derivative binding"/>
    <property type="evidence" value="ECO:0007669"/>
    <property type="project" value="InterPro"/>
</dbReference>
<accession>A0A2S5Y5V3</accession>
<dbReference type="PROSITE" id="PS51464">
    <property type="entry name" value="SIS"/>
    <property type="match status" value="1"/>
</dbReference>
<dbReference type="AlphaFoldDB" id="A0A2S5Y5V3"/>
<organism evidence="2 3">
    <name type="scientific">Rathayibacter toxicus</name>
    <dbReference type="NCBI Taxonomy" id="145458"/>
    <lineage>
        <taxon>Bacteria</taxon>
        <taxon>Bacillati</taxon>
        <taxon>Actinomycetota</taxon>
        <taxon>Actinomycetes</taxon>
        <taxon>Micrococcales</taxon>
        <taxon>Microbacteriaceae</taxon>
        <taxon>Rathayibacter</taxon>
    </lineage>
</organism>
<dbReference type="GO" id="GO:1901135">
    <property type="term" value="P:carbohydrate derivative metabolic process"/>
    <property type="evidence" value="ECO:0007669"/>
    <property type="project" value="InterPro"/>
</dbReference>
<dbReference type="InterPro" id="IPR050099">
    <property type="entry name" value="SIS_GmhA/DiaA_subfam"/>
</dbReference>
<dbReference type="Gene3D" id="3.40.50.10490">
    <property type="entry name" value="Glucose-6-phosphate isomerase like protein, domain 1"/>
    <property type="match status" value="1"/>
</dbReference>
<evidence type="ECO:0000259" key="1">
    <source>
        <dbReference type="PROSITE" id="PS51464"/>
    </source>
</evidence>
<proteinExistence type="predicted"/>
<protein>
    <submittedName>
        <fullName evidence="2">SIS domain-containing protein</fullName>
    </submittedName>
</protein>
<dbReference type="InterPro" id="IPR046348">
    <property type="entry name" value="SIS_dom_sf"/>
</dbReference>
<dbReference type="OrthoDB" id="9810929at2"/>
<dbReference type="EMBL" id="PSWU01000012">
    <property type="protein sequence ID" value="PPI14365.1"/>
    <property type="molecule type" value="Genomic_DNA"/>
</dbReference>
<reference evidence="2 3" key="1">
    <citation type="submission" date="2018-02" db="EMBL/GenBank/DDBJ databases">
        <title>Bacteriophage NCPPB3778 and a type I-E CRISPR drive the evolution of the US Biological Select Agent, Rathayibacter toxicus.</title>
        <authorList>
            <person name="Davis E.W.II."/>
            <person name="Tabima J.F."/>
            <person name="Weisberg A.J."/>
            <person name="Lopes L.D."/>
            <person name="Wiseman M.S."/>
            <person name="Wiseman M.S."/>
            <person name="Pupko T."/>
            <person name="Belcher M.S."/>
            <person name="Sechler A.J."/>
            <person name="Tancos M.A."/>
            <person name="Schroeder B.K."/>
            <person name="Murray T.D."/>
            <person name="Luster D.G."/>
            <person name="Schneider W.L."/>
            <person name="Rogers E."/>
            <person name="Andreote F.D."/>
            <person name="Grunwald N.J."/>
            <person name="Putnam M.L."/>
            <person name="Chang J.H."/>
        </authorList>
    </citation>
    <scope>NUCLEOTIDE SEQUENCE [LARGE SCALE GENOMIC DNA]</scope>
    <source>
        <strain evidence="2 3">FH99</strain>
    </source>
</reference>
<name>A0A2S5Y5V3_9MICO</name>
<evidence type="ECO:0000313" key="3">
    <source>
        <dbReference type="Proteomes" id="UP000237966"/>
    </source>
</evidence>
<dbReference type="CDD" id="cd05006">
    <property type="entry name" value="SIS_GmhA"/>
    <property type="match status" value="1"/>
</dbReference>
<evidence type="ECO:0000313" key="2">
    <source>
        <dbReference type="EMBL" id="PPI14365.1"/>
    </source>
</evidence>